<dbReference type="EMBL" id="GBXM01005270">
    <property type="protein sequence ID" value="JAI03308.1"/>
    <property type="molecule type" value="Transcribed_RNA"/>
</dbReference>
<reference evidence="2" key="1">
    <citation type="submission" date="2014-11" db="EMBL/GenBank/DDBJ databases">
        <authorList>
            <person name="Amaro Gonzalez C."/>
        </authorList>
    </citation>
    <scope>NUCLEOTIDE SEQUENCE</scope>
</reference>
<keyword evidence="1" id="KW-0472">Membrane</keyword>
<name>A0A0E9XKQ2_ANGAN</name>
<evidence type="ECO:0000256" key="1">
    <source>
        <dbReference type="SAM" id="Phobius"/>
    </source>
</evidence>
<accession>A0A0E9XKQ2</accession>
<keyword evidence="1" id="KW-0812">Transmembrane</keyword>
<reference evidence="2" key="2">
    <citation type="journal article" date="2015" name="Fish Shellfish Immunol.">
        <title>Early steps in the European eel (Anguilla anguilla)-Vibrio vulnificus interaction in the gills: Role of the RtxA13 toxin.</title>
        <authorList>
            <person name="Callol A."/>
            <person name="Pajuelo D."/>
            <person name="Ebbesson L."/>
            <person name="Teles M."/>
            <person name="MacKenzie S."/>
            <person name="Amaro C."/>
        </authorList>
    </citation>
    <scope>NUCLEOTIDE SEQUENCE</scope>
</reference>
<protein>
    <submittedName>
        <fullName evidence="2">Uncharacterized protein</fullName>
    </submittedName>
</protein>
<dbReference type="AlphaFoldDB" id="A0A0E9XKQ2"/>
<evidence type="ECO:0000313" key="2">
    <source>
        <dbReference type="EMBL" id="JAI03308.1"/>
    </source>
</evidence>
<sequence length="68" mass="8173">MHRGIGDGDSECHSKTVSFNINFWRTCFYFLNLVFFKIISKRNKRRNKKKNNFKCSSHCFPCISHFCF</sequence>
<organism evidence="2">
    <name type="scientific">Anguilla anguilla</name>
    <name type="common">European freshwater eel</name>
    <name type="synonym">Muraena anguilla</name>
    <dbReference type="NCBI Taxonomy" id="7936"/>
    <lineage>
        <taxon>Eukaryota</taxon>
        <taxon>Metazoa</taxon>
        <taxon>Chordata</taxon>
        <taxon>Craniata</taxon>
        <taxon>Vertebrata</taxon>
        <taxon>Euteleostomi</taxon>
        <taxon>Actinopterygii</taxon>
        <taxon>Neopterygii</taxon>
        <taxon>Teleostei</taxon>
        <taxon>Anguilliformes</taxon>
        <taxon>Anguillidae</taxon>
        <taxon>Anguilla</taxon>
    </lineage>
</organism>
<proteinExistence type="predicted"/>
<feature type="transmembrane region" description="Helical" evidence="1">
    <location>
        <begin position="23"/>
        <end position="40"/>
    </location>
</feature>
<keyword evidence="1" id="KW-1133">Transmembrane helix</keyword>